<protein>
    <submittedName>
        <fullName evidence="1">Uncharacterized protein</fullName>
    </submittedName>
</protein>
<reference evidence="1" key="1">
    <citation type="journal article" date="2020" name="mSystems">
        <title>Genome- and Community-Level Interaction Insights into Carbon Utilization and Element Cycling Functions of Hydrothermarchaeota in Hydrothermal Sediment.</title>
        <authorList>
            <person name="Zhou Z."/>
            <person name="Liu Y."/>
            <person name="Xu W."/>
            <person name="Pan J."/>
            <person name="Luo Z.H."/>
            <person name="Li M."/>
        </authorList>
    </citation>
    <scope>NUCLEOTIDE SEQUENCE [LARGE SCALE GENOMIC DNA]</scope>
    <source>
        <strain evidence="1">HyVt-76</strain>
    </source>
</reference>
<dbReference type="Proteomes" id="UP000886111">
    <property type="component" value="Unassembled WGS sequence"/>
</dbReference>
<gene>
    <name evidence="1" type="ORF">ENL21_05445</name>
</gene>
<name>A0A7V5H3K4_CALAY</name>
<evidence type="ECO:0000313" key="1">
    <source>
        <dbReference type="EMBL" id="HHE55206.1"/>
    </source>
</evidence>
<proteinExistence type="predicted"/>
<dbReference type="EMBL" id="DRTD01000397">
    <property type="protein sequence ID" value="HHE55206.1"/>
    <property type="molecule type" value="Genomic_DNA"/>
</dbReference>
<accession>A0A7V5H3K4</accession>
<sequence>MWRYILLFIIGYFFYKFLKSLVENKQTPVKGANKSDKQPFQKKYKDLIEDADFEELDDDQDK</sequence>
<comment type="caution">
    <text evidence="1">The sequence shown here is derived from an EMBL/GenBank/DDBJ whole genome shotgun (WGS) entry which is preliminary data.</text>
</comment>
<dbReference type="AlphaFoldDB" id="A0A7V5H3K4"/>
<organism evidence="1">
    <name type="scientific">Caldithrix abyssi</name>
    <dbReference type="NCBI Taxonomy" id="187145"/>
    <lineage>
        <taxon>Bacteria</taxon>
        <taxon>Pseudomonadati</taxon>
        <taxon>Calditrichota</taxon>
        <taxon>Calditrichia</taxon>
        <taxon>Calditrichales</taxon>
        <taxon>Calditrichaceae</taxon>
        <taxon>Caldithrix</taxon>
    </lineage>
</organism>